<sequence>MTLHADRSRRQARGTRSQRQGLQGETRVVHALGQGGWIIHGRRVRTPAGEVDIVAERDGILTLVEVKTGPDLTTAAYALSARQQRRLLMPAPFYRASIRTGGGTACDSMPGWSMLWVACSIFWMRFGMLPDRVLG</sequence>
<dbReference type="InterPro" id="IPR003509">
    <property type="entry name" value="UPF0102_YraN-like"/>
</dbReference>
<gene>
    <name evidence="3" type="ORF">ASILVAE211_10845</name>
</gene>
<dbReference type="InterPro" id="IPR011335">
    <property type="entry name" value="Restrct_endonuc-II-like"/>
</dbReference>
<dbReference type="RefSeq" id="WP_227321342.1">
    <property type="nucleotide sequence ID" value="NZ_JAESVB010000004.1"/>
</dbReference>
<dbReference type="AlphaFoldDB" id="A0A963YRI4"/>
<dbReference type="PANTHER" id="PTHR34039">
    <property type="entry name" value="UPF0102 PROTEIN YRAN"/>
    <property type="match status" value="1"/>
</dbReference>
<accession>A0A963YRI4</accession>
<comment type="similarity">
    <text evidence="1">Belongs to the UPF0102 family.</text>
</comment>
<comment type="caution">
    <text evidence="3">The sequence shown here is derived from an EMBL/GenBank/DDBJ whole genome shotgun (WGS) entry which is preliminary data.</text>
</comment>
<evidence type="ECO:0000313" key="4">
    <source>
        <dbReference type="Proteomes" id="UP000708298"/>
    </source>
</evidence>
<dbReference type="EMBL" id="JAESVB010000004">
    <property type="protein sequence ID" value="MCB8875680.1"/>
    <property type="molecule type" value="Genomic_DNA"/>
</dbReference>
<dbReference type="InterPro" id="IPR011856">
    <property type="entry name" value="tRNA_endonuc-like_dom_sf"/>
</dbReference>
<evidence type="ECO:0000256" key="2">
    <source>
        <dbReference type="SAM" id="MobiDB-lite"/>
    </source>
</evidence>
<dbReference type="GO" id="GO:0003676">
    <property type="term" value="F:nucleic acid binding"/>
    <property type="evidence" value="ECO:0007669"/>
    <property type="project" value="InterPro"/>
</dbReference>
<protein>
    <submittedName>
        <fullName evidence="3">YraN family protein</fullName>
    </submittedName>
</protein>
<keyword evidence="4" id="KW-1185">Reference proteome</keyword>
<proteinExistence type="inferred from homology"/>
<reference evidence="3" key="1">
    <citation type="journal article" date="2021" name="Microorganisms">
        <title>Acidisoma silvae sp. nov. and Acidisomacellulosilytica sp. nov., Two Acidophilic Bacteria Isolated from Decaying Wood, Hydrolyzing Cellulose and Producing Poly-3-hydroxybutyrate.</title>
        <authorList>
            <person name="Mieszkin S."/>
            <person name="Pouder E."/>
            <person name="Uroz S."/>
            <person name="Simon-Colin C."/>
            <person name="Alain K."/>
        </authorList>
    </citation>
    <scope>NUCLEOTIDE SEQUENCE</scope>
    <source>
        <strain evidence="3">HW T2.11</strain>
    </source>
</reference>
<organism evidence="3 4">
    <name type="scientific">Acidisoma silvae</name>
    <dbReference type="NCBI Taxonomy" id="2802396"/>
    <lineage>
        <taxon>Bacteria</taxon>
        <taxon>Pseudomonadati</taxon>
        <taxon>Pseudomonadota</taxon>
        <taxon>Alphaproteobacteria</taxon>
        <taxon>Acetobacterales</taxon>
        <taxon>Acidocellaceae</taxon>
        <taxon>Acidisoma</taxon>
    </lineage>
</organism>
<dbReference type="SUPFAM" id="SSF52980">
    <property type="entry name" value="Restriction endonuclease-like"/>
    <property type="match status" value="1"/>
</dbReference>
<evidence type="ECO:0000313" key="3">
    <source>
        <dbReference type="EMBL" id="MCB8875680.1"/>
    </source>
</evidence>
<dbReference type="Gene3D" id="3.40.1350.10">
    <property type="match status" value="1"/>
</dbReference>
<dbReference type="Proteomes" id="UP000708298">
    <property type="component" value="Unassembled WGS sequence"/>
</dbReference>
<dbReference type="Pfam" id="PF02021">
    <property type="entry name" value="UPF0102"/>
    <property type="match status" value="1"/>
</dbReference>
<name>A0A963YRI4_9PROT</name>
<evidence type="ECO:0000256" key="1">
    <source>
        <dbReference type="ARBA" id="ARBA00006738"/>
    </source>
</evidence>
<feature type="compositionally biased region" description="Polar residues" evidence="2">
    <location>
        <begin position="14"/>
        <end position="23"/>
    </location>
</feature>
<feature type="region of interest" description="Disordered" evidence="2">
    <location>
        <begin position="1"/>
        <end position="23"/>
    </location>
</feature>
<reference evidence="3" key="2">
    <citation type="submission" date="2021-01" db="EMBL/GenBank/DDBJ databases">
        <authorList>
            <person name="Mieszkin S."/>
            <person name="Pouder E."/>
            <person name="Alain K."/>
        </authorList>
    </citation>
    <scope>NUCLEOTIDE SEQUENCE</scope>
    <source>
        <strain evidence="3">HW T2.11</strain>
    </source>
</reference>
<dbReference type="PANTHER" id="PTHR34039:SF1">
    <property type="entry name" value="UPF0102 PROTEIN YRAN"/>
    <property type="match status" value="1"/>
</dbReference>